<dbReference type="Gene3D" id="1.10.3720.10">
    <property type="entry name" value="MetI-like"/>
    <property type="match status" value="1"/>
</dbReference>
<keyword evidence="2" id="KW-0813">Transport</keyword>
<keyword evidence="5 7" id="KW-1133">Transmembrane helix</keyword>
<evidence type="ECO:0000259" key="8">
    <source>
        <dbReference type="PROSITE" id="PS50928"/>
    </source>
</evidence>
<dbReference type="Pfam" id="PF19300">
    <property type="entry name" value="BPD_transp_1_N"/>
    <property type="match status" value="1"/>
</dbReference>
<dbReference type="PROSITE" id="PS50928">
    <property type="entry name" value="ABC_TM1"/>
    <property type="match status" value="1"/>
</dbReference>
<evidence type="ECO:0000256" key="2">
    <source>
        <dbReference type="ARBA" id="ARBA00022448"/>
    </source>
</evidence>
<evidence type="ECO:0000256" key="3">
    <source>
        <dbReference type="ARBA" id="ARBA00022475"/>
    </source>
</evidence>
<dbReference type="GO" id="GO:0055085">
    <property type="term" value="P:transmembrane transport"/>
    <property type="evidence" value="ECO:0007669"/>
    <property type="project" value="InterPro"/>
</dbReference>
<dbReference type="InterPro" id="IPR035906">
    <property type="entry name" value="MetI-like_sf"/>
</dbReference>
<evidence type="ECO:0000256" key="6">
    <source>
        <dbReference type="ARBA" id="ARBA00023136"/>
    </source>
</evidence>
<reference evidence="9" key="1">
    <citation type="journal article" date="2014" name="Front. Microbiol.">
        <title>High frequency of phylogenetically diverse reductive dehalogenase-homologous genes in deep subseafloor sedimentary metagenomes.</title>
        <authorList>
            <person name="Kawai M."/>
            <person name="Futagami T."/>
            <person name="Toyoda A."/>
            <person name="Takaki Y."/>
            <person name="Nishi S."/>
            <person name="Hori S."/>
            <person name="Arai W."/>
            <person name="Tsubouchi T."/>
            <person name="Morono Y."/>
            <person name="Uchiyama I."/>
            <person name="Ito T."/>
            <person name="Fujiyama A."/>
            <person name="Inagaki F."/>
            <person name="Takami H."/>
        </authorList>
    </citation>
    <scope>NUCLEOTIDE SEQUENCE</scope>
    <source>
        <strain evidence="9">Expedition CK06-06</strain>
    </source>
</reference>
<proteinExistence type="predicted"/>
<name>X0X4J4_9ZZZZ</name>
<keyword evidence="3" id="KW-1003">Cell membrane</keyword>
<organism evidence="9">
    <name type="scientific">marine sediment metagenome</name>
    <dbReference type="NCBI Taxonomy" id="412755"/>
    <lineage>
        <taxon>unclassified sequences</taxon>
        <taxon>metagenomes</taxon>
        <taxon>ecological metagenomes</taxon>
    </lineage>
</organism>
<feature type="non-terminal residue" evidence="9">
    <location>
        <position position="167"/>
    </location>
</feature>
<keyword evidence="4 7" id="KW-0812">Transmembrane</keyword>
<dbReference type="AlphaFoldDB" id="X0X4J4"/>
<gene>
    <name evidence="9" type="ORF">S01H1_74596</name>
</gene>
<dbReference type="PANTHER" id="PTHR43163:SF6">
    <property type="entry name" value="DIPEPTIDE TRANSPORT SYSTEM PERMEASE PROTEIN DPPB-RELATED"/>
    <property type="match status" value="1"/>
</dbReference>
<dbReference type="PANTHER" id="PTHR43163">
    <property type="entry name" value="DIPEPTIDE TRANSPORT SYSTEM PERMEASE PROTEIN DPPB-RELATED"/>
    <property type="match status" value="1"/>
</dbReference>
<feature type="transmembrane region" description="Helical" evidence="7">
    <location>
        <begin position="99"/>
        <end position="122"/>
    </location>
</feature>
<dbReference type="InterPro" id="IPR000515">
    <property type="entry name" value="MetI-like"/>
</dbReference>
<accession>X0X4J4</accession>
<feature type="transmembrane region" description="Helical" evidence="7">
    <location>
        <begin position="134"/>
        <end position="155"/>
    </location>
</feature>
<evidence type="ECO:0000256" key="4">
    <source>
        <dbReference type="ARBA" id="ARBA00022692"/>
    </source>
</evidence>
<comment type="caution">
    <text evidence="9">The sequence shown here is derived from an EMBL/GenBank/DDBJ whole genome shotgun (WGS) entry which is preliminary data.</text>
</comment>
<keyword evidence="6 7" id="KW-0472">Membrane</keyword>
<feature type="transmembrane region" description="Helical" evidence="7">
    <location>
        <begin position="9"/>
        <end position="30"/>
    </location>
</feature>
<comment type="subcellular location">
    <subcellularLocation>
        <location evidence="1">Cell membrane</location>
        <topology evidence="1">Multi-pass membrane protein</topology>
    </subcellularLocation>
</comment>
<dbReference type="CDD" id="cd06261">
    <property type="entry name" value="TM_PBP2"/>
    <property type="match status" value="1"/>
</dbReference>
<protein>
    <recommendedName>
        <fullName evidence="8">ABC transmembrane type-1 domain-containing protein</fullName>
    </recommendedName>
</protein>
<evidence type="ECO:0000313" key="9">
    <source>
        <dbReference type="EMBL" id="GAG38144.1"/>
    </source>
</evidence>
<evidence type="ECO:0000256" key="5">
    <source>
        <dbReference type="ARBA" id="ARBA00022989"/>
    </source>
</evidence>
<sequence length="167" mass="18977">MYNYLIRRIIYLIPVMLIVVTFVFFMVHLIPGDPAAVMAGTDATVEEVEEMRHLLGLNRPIYEQYYLYVVRLLQGDLGKSLFLERSVTLIIAERLEPTLMLTAFSMFIAVLIGIPAGIIAGVHPNMWSDKCTMVVAMIGLSIPNFWLGLNLIYFFSLQLKLFPPGNY</sequence>
<dbReference type="GO" id="GO:0005886">
    <property type="term" value="C:plasma membrane"/>
    <property type="evidence" value="ECO:0007669"/>
    <property type="project" value="UniProtKB-SubCell"/>
</dbReference>
<dbReference type="SUPFAM" id="SSF161098">
    <property type="entry name" value="MetI-like"/>
    <property type="match status" value="1"/>
</dbReference>
<dbReference type="EMBL" id="BARS01049916">
    <property type="protein sequence ID" value="GAG38144.1"/>
    <property type="molecule type" value="Genomic_DNA"/>
</dbReference>
<dbReference type="InterPro" id="IPR045621">
    <property type="entry name" value="BPD_transp_1_N"/>
</dbReference>
<evidence type="ECO:0000256" key="1">
    <source>
        <dbReference type="ARBA" id="ARBA00004651"/>
    </source>
</evidence>
<dbReference type="Pfam" id="PF00528">
    <property type="entry name" value="BPD_transp_1"/>
    <property type="match status" value="1"/>
</dbReference>
<evidence type="ECO:0000256" key="7">
    <source>
        <dbReference type="SAM" id="Phobius"/>
    </source>
</evidence>
<feature type="domain" description="ABC transmembrane type-1" evidence="8">
    <location>
        <begin position="95"/>
        <end position="167"/>
    </location>
</feature>